<dbReference type="Gene3D" id="4.10.240.10">
    <property type="entry name" value="Zn(2)-C6 fungal-type DNA-binding domain"/>
    <property type="match status" value="1"/>
</dbReference>
<dbReference type="GO" id="GO:0001228">
    <property type="term" value="F:DNA-binding transcription activator activity, RNA polymerase II-specific"/>
    <property type="evidence" value="ECO:0007669"/>
    <property type="project" value="TreeGrafter"/>
</dbReference>
<evidence type="ECO:0000313" key="4">
    <source>
        <dbReference type="Proteomes" id="UP000070700"/>
    </source>
</evidence>
<dbReference type="InterPro" id="IPR053157">
    <property type="entry name" value="Sterol_Uptake_Regulator"/>
</dbReference>
<dbReference type="CDD" id="cd00067">
    <property type="entry name" value="GAL4"/>
    <property type="match status" value="1"/>
</dbReference>
<reference evidence="3 4" key="1">
    <citation type="submission" date="2015-10" db="EMBL/GenBank/DDBJ databases">
        <title>Full genome of DAOMC 229536 Phialocephala scopiformis, a fungal endophyte of spruce producing the potent anti-insectan compound rugulosin.</title>
        <authorList>
            <consortium name="DOE Joint Genome Institute"/>
            <person name="Walker A.K."/>
            <person name="Frasz S.L."/>
            <person name="Seifert K.A."/>
            <person name="Miller J.D."/>
            <person name="Mondo S.J."/>
            <person name="Labutti K."/>
            <person name="Lipzen A."/>
            <person name="Dockter R."/>
            <person name="Kennedy M."/>
            <person name="Grigoriev I.V."/>
            <person name="Spatafora J.W."/>
        </authorList>
    </citation>
    <scope>NUCLEOTIDE SEQUENCE [LARGE SCALE GENOMIC DNA]</scope>
    <source>
        <strain evidence="3 4">CBS 120377</strain>
    </source>
</reference>
<accession>A0A194XCI8</accession>
<dbReference type="RefSeq" id="XP_018072240.1">
    <property type="nucleotide sequence ID" value="XM_018211806.1"/>
</dbReference>
<proteinExistence type="predicted"/>
<dbReference type="InterPro" id="IPR036864">
    <property type="entry name" value="Zn2-C6_fun-type_DNA-bd_sf"/>
</dbReference>
<feature type="domain" description="Zn(2)-C6 fungal-type" evidence="2">
    <location>
        <begin position="21"/>
        <end position="51"/>
    </location>
</feature>
<gene>
    <name evidence="3" type="ORF">LY89DRAFT_643704</name>
</gene>
<keyword evidence="4" id="KW-1185">Reference proteome</keyword>
<name>A0A194XCI8_MOLSC</name>
<dbReference type="PROSITE" id="PS50048">
    <property type="entry name" value="ZN2_CY6_FUNGAL_2"/>
    <property type="match status" value="1"/>
</dbReference>
<protein>
    <recommendedName>
        <fullName evidence="2">Zn(2)-C6 fungal-type domain-containing protein</fullName>
    </recommendedName>
</protein>
<evidence type="ECO:0000313" key="3">
    <source>
        <dbReference type="EMBL" id="KUJ17885.1"/>
    </source>
</evidence>
<evidence type="ECO:0000259" key="2">
    <source>
        <dbReference type="PROSITE" id="PS50048"/>
    </source>
</evidence>
<dbReference type="PANTHER" id="PTHR47784">
    <property type="entry name" value="STEROL UPTAKE CONTROL PROTEIN 2"/>
    <property type="match status" value="1"/>
</dbReference>
<dbReference type="GeneID" id="28821532"/>
<dbReference type="Pfam" id="PF00172">
    <property type="entry name" value="Zn_clus"/>
    <property type="match status" value="1"/>
</dbReference>
<evidence type="ECO:0000256" key="1">
    <source>
        <dbReference type="ARBA" id="ARBA00023242"/>
    </source>
</evidence>
<dbReference type="PANTHER" id="PTHR47784:SF9">
    <property type="entry name" value="ZN(II)2CYS6 TRANSCRIPTION FACTOR (EUROFUNG)"/>
    <property type="match status" value="1"/>
</dbReference>
<dbReference type="EMBL" id="KQ947413">
    <property type="protein sequence ID" value="KUJ17885.1"/>
    <property type="molecule type" value="Genomic_DNA"/>
</dbReference>
<dbReference type="KEGG" id="psco:LY89DRAFT_643704"/>
<dbReference type="SUPFAM" id="SSF57701">
    <property type="entry name" value="Zn2/Cys6 DNA-binding domain"/>
    <property type="match status" value="1"/>
</dbReference>
<dbReference type="InterPro" id="IPR001138">
    <property type="entry name" value="Zn2Cys6_DnaBD"/>
</dbReference>
<dbReference type="SMART" id="SM00066">
    <property type="entry name" value="GAL4"/>
    <property type="match status" value="1"/>
</dbReference>
<dbReference type="GO" id="GO:0008270">
    <property type="term" value="F:zinc ion binding"/>
    <property type="evidence" value="ECO:0007669"/>
    <property type="project" value="InterPro"/>
</dbReference>
<dbReference type="Proteomes" id="UP000070700">
    <property type="component" value="Unassembled WGS sequence"/>
</dbReference>
<dbReference type="PROSITE" id="PS00463">
    <property type="entry name" value="ZN2_CY6_FUNGAL_1"/>
    <property type="match status" value="1"/>
</dbReference>
<organism evidence="3 4">
    <name type="scientific">Mollisia scopiformis</name>
    <name type="common">Conifer needle endophyte fungus</name>
    <name type="synonym">Phialocephala scopiformis</name>
    <dbReference type="NCBI Taxonomy" id="149040"/>
    <lineage>
        <taxon>Eukaryota</taxon>
        <taxon>Fungi</taxon>
        <taxon>Dikarya</taxon>
        <taxon>Ascomycota</taxon>
        <taxon>Pezizomycotina</taxon>
        <taxon>Leotiomycetes</taxon>
        <taxon>Helotiales</taxon>
        <taxon>Mollisiaceae</taxon>
        <taxon>Mollisia</taxon>
    </lineage>
</organism>
<sequence>MVSGDLPVEKKQPCKRKSRFGCRNCKLRKLKCDETKPHCVKCHTYGLQCNFGFAVPDLQLLSEVRTKQEVVRRFELSSPRATISNAIWTNDTSTYFMLDLQDQELFNRFRYRTLYSLGGPEMVAIYENHMLAVCFARPFLMHGTLAVTAVHDRYLGISATRRRSLRESYHWSQCTVMFNKWLSQPIKEENKDPIWATAGILGILTFSSINACLSEEVWPLGASDSSDLEWLRLGTGKMALWHVVNPLRPESVFRTMSETFSRMRQPLPARGTEGVSVELLQLCGIDESSTGDNNPYFTVAHSLSRLLEVPKNDISLGPVMMILRHMHNDFGSCLKRKDPVALLLLCLWYTRARESKWWIDLRARHELPAICAYLQRNHKDNKAILALIPWRK</sequence>
<dbReference type="AlphaFoldDB" id="A0A194XCI8"/>
<dbReference type="InParanoid" id="A0A194XCI8"/>
<dbReference type="OrthoDB" id="416217at2759"/>
<keyword evidence="1" id="KW-0539">Nucleus</keyword>